<dbReference type="AlphaFoldDB" id="A0A9P5WZQ7"/>
<sequence>MDSPSHCSSCGQIKLDVDVERLIFSNPTIEFDEAIAQVDIRIRELFEVRAALCRQSNQTRSHVYRLPPETLSLIFQEVCAPPLENWEDAGKVNYHAIILSSVSSYWHQVALGTARMWNEMAFGVREGAMKSAADLFQHHTRHAKDLDLSVSVFFEGCSRDSEGPSDRDASDHQALENILFSDEVAQRIITLYLVGVPLKWGSTQRHWGLPRVHTMYISGAQDAPIVSRYQVLDTPCLHRLHVAGESWDLLVIPPTLRTLVLSGTLPGTNVDLPSQCPATQVAHVVNP</sequence>
<accession>A0A9P5WZQ7</accession>
<protein>
    <recommendedName>
        <fullName evidence="3">F-box domain-containing protein</fullName>
    </recommendedName>
</protein>
<keyword evidence="2" id="KW-1185">Reference proteome</keyword>
<reference evidence="1" key="1">
    <citation type="submission" date="2020-11" db="EMBL/GenBank/DDBJ databases">
        <authorList>
            <consortium name="DOE Joint Genome Institute"/>
            <person name="Ahrendt S."/>
            <person name="Riley R."/>
            <person name="Andreopoulos W."/>
            <person name="Labutti K."/>
            <person name="Pangilinan J."/>
            <person name="Ruiz-Duenas F.J."/>
            <person name="Barrasa J.M."/>
            <person name="Sanchez-Garcia M."/>
            <person name="Camarero S."/>
            <person name="Miyauchi S."/>
            <person name="Serrano A."/>
            <person name="Linde D."/>
            <person name="Babiker R."/>
            <person name="Drula E."/>
            <person name="Ayuso-Fernandez I."/>
            <person name="Pacheco R."/>
            <person name="Padilla G."/>
            <person name="Ferreira P."/>
            <person name="Barriuso J."/>
            <person name="Kellner H."/>
            <person name="Castanera R."/>
            <person name="Alfaro M."/>
            <person name="Ramirez L."/>
            <person name="Pisabarro A.G."/>
            <person name="Kuo A."/>
            <person name="Tritt A."/>
            <person name="Lipzen A."/>
            <person name="He G."/>
            <person name="Yan M."/>
            <person name="Ng V."/>
            <person name="Cullen D."/>
            <person name="Martin F."/>
            <person name="Rosso M.-N."/>
            <person name="Henrissat B."/>
            <person name="Hibbett D."/>
            <person name="Martinez A.T."/>
            <person name="Grigoriev I.V."/>
        </authorList>
    </citation>
    <scope>NUCLEOTIDE SEQUENCE</scope>
    <source>
        <strain evidence="1">MF-IS2</strain>
    </source>
</reference>
<dbReference type="EMBL" id="MU151871">
    <property type="protein sequence ID" value="KAF9441542.1"/>
    <property type="molecule type" value="Genomic_DNA"/>
</dbReference>
<gene>
    <name evidence="1" type="ORF">P691DRAFT_569647</name>
</gene>
<evidence type="ECO:0008006" key="3">
    <source>
        <dbReference type="Google" id="ProtNLM"/>
    </source>
</evidence>
<proteinExistence type="predicted"/>
<organism evidence="1 2">
    <name type="scientific">Macrolepiota fuliginosa MF-IS2</name>
    <dbReference type="NCBI Taxonomy" id="1400762"/>
    <lineage>
        <taxon>Eukaryota</taxon>
        <taxon>Fungi</taxon>
        <taxon>Dikarya</taxon>
        <taxon>Basidiomycota</taxon>
        <taxon>Agaricomycotina</taxon>
        <taxon>Agaricomycetes</taxon>
        <taxon>Agaricomycetidae</taxon>
        <taxon>Agaricales</taxon>
        <taxon>Agaricineae</taxon>
        <taxon>Agaricaceae</taxon>
        <taxon>Macrolepiota</taxon>
    </lineage>
</organism>
<dbReference type="Proteomes" id="UP000807342">
    <property type="component" value="Unassembled WGS sequence"/>
</dbReference>
<name>A0A9P5WZQ7_9AGAR</name>
<dbReference type="OrthoDB" id="2269034at2759"/>
<evidence type="ECO:0000313" key="2">
    <source>
        <dbReference type="Proteomes" id="UP000807342"/>
    </source>
</evidence>
<comment type="caution">
    <text evidence="1">The sequence shown here is derived from an EMBL/GenBank/DDBJ whole genome shotgun (WGS) entry which is preliminary data.</text>
</comment>
<evidence type="ECO:0000313" key="1">
    <source>
        <dbReference type="EMBL" id="KAF9441542.1"/>
    </source>
</evidence>